<dbReference type="InterPro" id="IPR005119">
    <property type="entry name" value="LysR_subst-bd"/>
</dbReference>
<dbReference type="PANTHER" id="PTHR30126">
    <property type="entry name" value="HTH-TYPE TRANSCRIPTIONAL REGULATOR"/>
    <property type="match status" value="1"/>
</dbReference>
<dbReference type="SUPFAM" id="SSF46785">
    <property type="entry name" value="Winged helix' DNA-binding domain"/>
    <property type="match status" value="1"/>
</dbReference>
<organism evidence="5 6">
    <name type="scientific">Vreelandella aquamarina</name>
    <dbReference type="NCBI Taxonomy" id="77097"/>
    <lineage>
        <taxon>Bacteria</taxon>
        <taxon>Pseudomonadati</taxon>
        <taxon>Pseudomonadota</taxon>
        <taxon>Gammaproteobacteria</taxon>
        <taxon>Oceanospirillales</taxon>
        <taxon>Halomonadaceae</taxon>
        <taxon>Vreelandella</taxon>
    </lineage>
</organism>
<dbReference type="STRING" id="77097.SAMN04490369_105330"/>
<protein>
    <submittedName>
        <fullName evidence="5">DNA-binding transcriptional regulator, LysR family</fullName>
    </submittedName>
</protein>
<accession>A0A1H8MRZ7</accession>
<evidence type="ECO:0000313" key="5">
    <source>
        <dbReference type="EMBL" id="SEO20069.1"/>
    </source>
</evidence>
<proteinExistence type="inferred from homology"/>
<evidence type="ECO:0000256" key="4">
    <source>
        <dbReference type="ARBA" id="ARBA00023163"/>
    </source>
</evidence>
<dbReference type="SUPFAM" id="SSF53850">
    <property type="entry name" value="Periplasmic binding protein-like II"/>
    <property type="match status" value="1"/>
</dbReference>
<evidence type="ECO:0000256" key="1">
    <source>
        <dbReference type="ARBA" id="ARBA00009437"/>
    </source>
</evidence>
<dbReference type="PROSITE" id="PS50931">
    <property type="entry name" value="HTH_LYSR"/>
    <property type="match status" value="1"/>
</dbReference>
<dbReference type="InterPro" id="IPR036390">
    <property type="entry name" value="WH_DNA-bd_sf"/>
</dbReference>
<dbReference type="InterPro" id="IPR000847">
    <property type="entry name" value="LysR_HTH_N"/>
</dbReference>
<dbReference type="CDD" id="cd05466">
    <property type="entry name" value="PBP2_LTTR_substrate"/>
    <property type="match status" value="1"/>
</dbReference>
<dbReference type="Pfam" id="PF00126">
    <property type="entry name" value="HTH_1"/>
    <property type="match status" value="1"/>
</dbReference>
<dbReference type="AlphaFoldDB" id="A0A1H8MRZ7"/>
<evidence type="ECO:0000313" key="6">
    <source>
        <dbReference type="Proteomes" id="UP000199493"/>
    </source>
</evidence>
<keyword evidence="4" id="KW-0804">Transcription</keyword>
<evidence type="ECO:0000256" key="3">
    <source>
        <dbReference type="ARBA" id="ARBA00023125"/>
    </source>
</evidence>
<dbReference type="GO" id="GO:0000976">
    <property type="term" value="F:transcription cis-regulatory region binding"/>
    <property type="evidence" value="ECO:0007669"/>
    <property type="project" value="TreeGrafter"/>
</dbReference>
<dbReference type="PRINTS" id="PR00039">
    <property type="entry name" value="HTHLYSR"/>
</dbReference>
<dbReference type="InterPro" id="IPR036388">
    <property type="entry name" value="WH-like_DNA-bd_sf"/>
</dbReference>
<dbReference type="PANTHER" id="PTHR30126:SF77">
    <property type="entry name" value="TRANSCRIPTIONAL REGULATORY PROTEIN"/>
    <property type="match status" value="1"/>
</dbReference>
<dbReference type="Gene3D" id="3.40.190.10">
    <property type="entry name" value="Periplasmic binding protein-like II"/>
    <property type="match status" value="2"/>
</dbReference>
<dbReference type="RefSeq" id="WP_089675837.1">
    <property type="nucleotide sequence ID" value="NZ_FODB01000053.1"/>
</dbReference>
<evidence type="ECO:0000256" key="2">
    <source>
        <dbReference type="ARBA" id="ARBA00023015"/>
    </source>
</evidence>
<gene>
    <name evidence="5" type="ORF">SAMN04490369_105330</name>
</gene>
<dbReference type="Proteomes" id="UP000199493">
    <property type="component" value="Unassembled WGS sequence"/>
</dbReference>
<keyword evidence="2" id="KW-0805">Transcription regulation</keyword>
<comment type="similarity">
    <text evidence="1">Belongs to the LysR transcriptional regulatory family.</text>
</comment>
<keyword evidence="3 5" id="KW-0238">DNA-binding</keyword>
<dbReference type="Pfam" id="PF03466">
    <property type="entry name" value="LysR_substrate"/>
    <property type="match status" value="1"/>
</dbReference>
<sequence>MNIRSLETFYWIAKLGSFRATGEKLYASQPTISARISGLEDELGVKLFDRSGRSAVLTTKGQELLVYAEKILELHQELLEKVADPDSIHGTIRLGVAETIAYTWLPRLIERINETYPAINLELDVDISVSLAEKLIRREIDIAFLIGEVRHEDFVTKPFCSYSLTWVASEKLMLHEKPLSVSTLAQVPIITYPRMSEPHIYIRSLINPVSRSIQIHSSSSLSTIIRMTVDGVGVSALPSEIVTSELESGKLRKLQVEANVPDLVFNVAYTTAPGGYIVRAIADLALNLVSSESRELR</sequence>
<dbReference type="GO" id="GO:0003700">
    <property type="term" value="F:DNA-binding transcription factor activity"/>
    <property type="evidence" value="ECO:0007669"/>
    <property type="project" value="InterPro"/>
</dbReference>
<dbReference type="EMBL" id="FODB01000053">
    <property type="protein sequence ID" value="SEO20069.1"/>
    <property type="molecule type" value="Genomic_DNA"/>
</dbReference>
<reference evidence="5 6" key="1">
    <citation type="submission" date="2016-10" db="EMBL/GenBank/DDBJ databases">
        <authorList>
            <person name="de Groot N.N."/>
        </authorList>
    </citation>
    <scope>NUCLEOTIDE SEQUENCE [LARGE SCALE GENOMIC DNA]</scope>
    <source>
        <strain evidence="5 6">558</strain>
    </source>
</reference>
<name>A0A1H8MRZ7_9GAMM</name>
<dbReference type="Gene3D" id="1.10.10.10">
    <property type="entry name" value="Winged helix-like DNA-binding domain superfamily/Winged helix DNA-binding domain"/>
    <property type="match status" value="1"/>
</dbReference>
<dbReference type="FunFam" id="1.10.10.10:FF:000001">
    <property type="entry name" value="LysR family transcriptional regulator"/>
    <property type="match status" value="1"/>
</dbReference>